<feature type="transmembrane region" description="Helical" evidence="1">
    <location>
        <begin position="40"/>
        <end position="64"/>
    </location>
</feature>
<keyword evidence="1" id="KW-0812">Transmembrane</keyword>
<feature type="transmembrane region" description="Helical" evidence="1">
    <location>
        <begin position="106"/>
        <end position="132"/>
    </location>
</feature>
<feature type="transmembrane region" description="Helical" evidence="1">
    <location>
        <begin position="296"/>
        <end position="320"/>
    </location>
</feature>
<keyword evidence="2" id="KW-0675">Receptor</keyword>
<protein>
    <submittedName>
        <fullName evidence="2">Putative glutamate-gated kainate-type ion channel receptor subunit glur5</fullName>
    </submittedName>
</protein>
<dbReference type="AlphaFoldDB" id="A0A6M2DYN6"/>
<reference evidence="2" key="1">
    <citation type="submission" date="2020-03" db="EMBL/GenBank/DDBJ databases">
        <title>Transcriptomic Profiling of the Digestive Tract of the Rat Flea, Xenopsylla cheopis, Following Blood Feeding and Infection with Yersinia pestis.</title>
        <authorList>
            <person name="Bland D.M."/>
            <person name="Martens C.A."/>
            <person name="Virtaneva K."/>
            <person name="Kanakabandi K."/>
            <person name="Long D."/>
            <person name="Rosenke R."/>
            <person name="Saturday G.A."/>
            <person name="Hoyt F.H."/>
            <person name="Bruno D.P."/>
            <person name="Ribeiro J.M.C."/>
            <person name="Hinnebusch J."/>
        </authorList>
    </citation>
    <scope>NUCLEOTIDE SEQUENCE</scope>
</reference>
<sequence length="341" mass="39682">MRWGIQLFDNRILVPILQAWYEVYMRKPGKLETSNFYIDIYPVIAWVGIFIVLIFIPLMTWIFYKFDSRFKLQRKITALIDGAFDIMTALGNQGSAKSPDTHSFRIFGLSIVLFSFFIWLIYSSLLIAFLSISFSSLPFKDLEDVIRINTHQICIQYDTIAMNAVTYENETTHTEHLLPKWVGHINGTGCPNRTRYFVENACKYSVVFMDSKSPSEVNRRNLCELVTLGSRYHVGNILFSTNRKFKHTGDINAAISKIWNFGLLRRFKVKHFVPFIKPSNQEEFQDVEFGNISGPLFFYLSSVGVTIIICCLELVIHYLFEPRQRGEVPIRSFEIYLPFLH</sequence>
<name>A0A6M2DYN6_XENCH</name>
<evidence type="ECO:0000256" key="1">
    <source>
        <dbReference type="SAM" id="Phobius"/>
    </source>
</evidence>
<evidence type="ECO:0000313" key="2">
    <source>
        <dbReference type="EMBL" id="NOV51193.1"/>
    </source>
</evidence>
<keyword evidence="1" id="KW-0472">Membrane</keyword>
<dbReference type="Gene3D" id="1.10.287.70">
    <property type="match status" value="1"/>
</dbReference>
<keyword evidence="1" id="KW-1133">Transmembrane helix</keyword>
<accession>A0A6M2DYN6</accession>
<proteinExistence type="predicted"/>
<organism evidence="2">
    <name type="scientific">Xenopsylla cheopis</name>
    <name type="common">Oriental rat flea</name>
    <name type="synonym">Pulex cheopis</name>
    <dbReference type="NCBI Taxonomy" id="163159"/>
    <lineage>
        <taxon>Eukaryota</taxon>
        <taxon>Metazoa</taxon>
        <taxon>Ecdysozoa</taxon>
        <taxon>Arthropoda</taxon>
        <taxon>Hexapoda</taxon>
        <taxon>Insecta</taxon>
        <taxon>Pterygota</taxon>
        <taxon>Neoptera</taxon>
        <taxon>Endopterygota</taxon>
        <taxon>Siphonaptera</taxon>
        <taxon>Pulicidae</taxon>
        <taxon>Xenopsyllinae</taxon>
        <taxon>Xenopsylla</taxon>
    </lineage>
</organism>
<dbReference type="EMBL" id="GIIL01007467">
    <property type="protein sequence ID" value="NOV51193.1"/>
    <property type="molecule type" value="Transcribed_RNA"/>
</dbReference>